<gene>
    <name evidence="1" type="ORF">GOM49_01575</name>
</gene>
<reference evidence="1 2" key="1">
    <citation type="submission" date="2019-12" db="EMBL/GenBank/DDBJ databases">
        <title>Genome sequenceing of Clostridium bovifaecis.</title>
        <authorList>
            <person name="Yao Y."/>
        </authorList>
    </citation>
    <scope>NUCLEOTIDE SEQUENCE [LARGE SCALE GENOMIC DNA]</scope>
    <source>
        <strain evidence="1 2">BXX</strain>
    </source>
</reference>
<protein>
    <submittedName>
        <fullName evidence="1">DUF488 family protein</fullName>
    </submittedName>
</protein>
<dbReference type="AlphaFoldDB" id="A0A6I6ET84"/>
<evidence type="ECO:0000313" key="1">
    <source>
        <dbReference type="EMBL" id="QGU93996.1"/>
    </source>
</evidence>
<dbReference type="PANTHER" id="PTHR39337">
    <property type="entry name" value="BLR5642 PROTEIN"/>
    <property type="match status" value="1"/>
</dbReference>
<dbReference type="PANTHER" id="PTHR39337:SF1">
    <property type="entry name" value="BLR5642 PROTEIN"/>
    <property type="match status" value="1"/>
</dbReference>
<proteinExistence type="predicted"/>
<keyword evidence="2" id="KW-1185">Reference proteome</keyword>
<dbReference type="Pfam" id="PF04343">
    <property type="entry name" value="DUF488"/>
    <property type="match status" value="1"/>
</dbReference>
<dbReference type="EMBL" id="CP046522">
    <property type="protein sequence ID" value="QGU93996.1"/>
    <property type="molecule type" value="Genomic_DNA"/>
</dbReference>
<evidence type="ECO:0000313" key="2">
    <source>
        <dbReference type="Proteomes" id="UP000422764"/>
    </source>
</evidence>
<sequence>MKELYTIGHSSHNLNYFLYLLRKFRVNSVVDIRSVPFSKYVPHFNKDKLKNFLSLNHIYYIYMAKEFGLIQEDISLFHPEGYLDFNKMAKTELFKRGIQRLKIGVDKGYKIAIMCAEKDPLDCHRSILISPALIKEGYSVTHILPDSKIETHKEFEDRLLNLYFPQTPQQNFFHLISQDNSKYKLLNMAYILRNKDIINNGKMKNRIRS</sequence>
<name>A0A6I6ET84_9CLOT</name>
<organism evidence="1 2">
    <name type="scientific">Clostridium bovifaecis</name>
    <dbReference type="NCBI Taxonomy" id="2184719"/>
    <lineage>
        <taxon>Bacteria</taxon>
        <taxon>Bacillati</taxon>
        <taxon>Bacillota</taxon>
        <taxon>Clostridia</taxon>
        <taxon>Eubacteriales</taxon>
        <taxon>Clostridiaceae</taxon>
        <taxon>Clostridium</taxon>
    </lineage>
</organism>
<dbReference type="InterPro" id="IPR007438">
    <property type="entry name" value="DUF488"/>
</dbReference>
<accession>A0A6I6ET84</accession>
<dbReference type="Proteomes" id="UP000422764">
    <property type="component" value="Chromosome"/>
</dbReference>